<evidence type="ECO:0000313" key="1">
    <source>
        <dbReference type="EMBL" id="EGC42367.1"/>
    </source>
</evidence>
<proteinExistence type="predicted"/>
<name>F0U6Z6_AJEC8</name>
<organism evidence="2">
    <name type="scientific">Ajellomyces capsulatus (strain H88)</name>
    <name type="common">Darling's disease fungus</name>
    <name type="synonym">Histoplasma capsulatum</name>
    <dbReference type="NCBI Taxonomy" id="544711"/>
    <lineage>
        <taxon>Eukaryota</taxon>
        <taxon>Fungi</taxon>
        <taxon>Dikarya</taxon>
        <taxon>Ascomycota</taxon>
        <taxon>Pezizomycotina</taxon>
        <taxon>Eurotiomycetes</taxon>
        <taxon>Eurotiomycetidae</taxon>
        <taxon>Onygenales</taxon>
        <taxon>Ajellomycetaceae</taxon>
        <taxon>Histoplasma</taxon>
    </lineage>
</organism>
<dbReference type="AlphaFoldDB" id="F0U6Z6"/>
<gene>
    <name evidence="1" type="ORF">HCEG_01729</name>
</gene>
<accession>F0U6Z6</accession>
<protein>
    <submittedName>
        <fullName evidence="1">Predicted protein</fullName>
    </submittedName>
</protein>
<dbReference type="HOGENOM" id="CLU_2072444_0_0_1"/>
<reference evidence="2" key="1">
    <citation type="submission" date="2008-07" db="EMBL/GenBank/DDBJ databases">
        <title>Annotation of Ajellomyces capsulatus strain H88.</title>
        <authorList>
            <person name="Champion M."/>
            <person name="Cuomo C."/>
            <person name="Ma L.-J."/>
            <person name="Henn M.R."/>
            <person name="Sil A."/>
            <person name="Goldman B."/>
            <person name="Young S.K."/>
            <person name="Kodira C.D."/>
            <person name="Zeng Q."/>
            <person name="Koehrsen M."/>
            <person name="Alvarado L."/>
            <person name="Berlin A."/>
            <person name="Borenstein D."/>
            <person name="Chen Z."/>
            <person name="Engels R."/>
            <person name="Freedman E."/>
            <person name="Gellesch M."/>
            <person name="Goldberg J."/>
            <person name="Griggs A."/>
            <person name="Gujja S."/>
            <person name="Heiman D."/>
            <person name="Hepburn T."/>
            <person name="Howarth C."/>
            <person name="Jen D."/>
            <person name="Larson L."/>
            <person name="Lewis B."/>
            <person name="Mehta T."/>
            <person name="Park D."/>
            <person name="Pearson M."/>
            <person name="Roberts A."/>
            <person name="Saif S."/>
            <person name="Shea T."/>
            <person name="Shenoy N."/>
            <person name="Sisk P."/>
            <person name="Stolte C."/>
            <person name="Sykes S."/>
            <person name="Walk T."/>
            <person name="White J."/>
            <person name="Yandava C."/>
            <person name="Klein B."/>
            <person name="McEwen J.G."/>
            <person name="Puccia R."/>
            <person name="Goldman G.H."/>
            <person name="Felipe M.S."/>
            <person name="Nino-Vega G."/>
            <person name="San-Blas G."/>
            <person name="Taylor J."/>
            <person name="Mendoza L."/>
            <person name="Galagan J."/>
            <person name="Nusbaum C."/>
            <person name="Birren B."/>
        </authorList>
    </citation>
    <scope>NUCLEOTIDE SEQUENCE [LARGE SCALE GENOMIC DNA]</scope>
    <source>
        <strain evidence="2">H88</strain>
    </source>
</reference>
<evidence type="ECO:0000313" key="2">
    <source>
        <dbReference type="Proteomes" id="UP000008142"/>
    </source>
</evidence>
<sequence>MRQQLASTRAQRRPSSFAFKVRQRGPNGVKGLFFNVKGRNPIRACANGVRWLRSRHKQGQKEAKPWNLAREKLVAEPASKESSIVPWFSARNISSKRFARLRLAWAALLVPWSAKDGG</sequence>
<dbReference type="Proteomes" id="UP000008142">
    <property type="component" value="Unassembled WGS sequence"/>
</dbReference>
<dbReference type="EMBL" id="DS990636">
    <property type="protein sequence ID" value="EGC42367.1"/>
    <property type="molecule type" value="Genomic_DNA"/>
</dbReference>